<dbReference type="OrthoDB" id="7471947at2"/>
<keyword evidence="1" id="KW-0812">Transmembrane</keyword>
<accession>A0A1I5RZI0</accession>
<sequence>MQMADGTFGYRRGIAPMLWVLVALCVVELVVVHLLLAIWVPRAALLVSILTLVGMGWLIRMILSFDGRPVRIEGDCLVLQVGTLRRVTVPLAAVAGVRLRGWSGEEVKRRSTLNLALVAWPNVAVDLAAPLPGRRGIVTIVHRLDDPHGFAAALRRLGHGA</sequence>
<feature type="transmembrane region" description="Helical" evidence="1">
    <location>
        <begin position="18"/>
        <end position="39"/>
    </location>
</feature>
<name>A0A1I5RZI0_9SPHN</name>
<evidence type="ECO:0008006" key="4">
    <source>
        <dbReference type="Google" id="ProtNLM"/>
    </source>
</evidence>
<protein>
    <recommendedName>
        <fullName evidence="4">PH domain-containing protein</fullName>
    </recommendedName>
</protein>
<keyword evidence="3" id="KW-1185">Reference proteome</keyword>
<keyword evidence="1" id="KW-0472">Membrane</keyword>
<organism evidence="2 3">
    <name type="scientific">Sphingomonas rubra</name>
    <dbReference type="NCBI Taxonomy" id="634430"/>
    <lineage>
        <taxon>Bacteria</taxon>
        <taxon>Pseudomonadati</taxon>
        <taxon>Pseudomonadota</taxon>
        <taxon>Alphaproteobacteria</taxon>
        <taxon>Sphingomonadales</taxon>
        <taxon>Sphingomonadaceae</taxon>
        <taxon>Sphingomonas</taxon>
    </lineage>
</organism>
<feature type="transmembrane region" description="Helical" evidence="1">
    <location>
        <begin position="45"/>
        <end position="63"/>
    </location>
</feature>
<dbReference type="Proteomes" id="UP000199586">
    <property type="component" value="Unassembled WGS sequence"/>
</dbReference>
<proteinExistence type="predicted"/>
<reference evidence="2 3" key="1">
    <citation type="submission" date="2016-10" db="EMBL/GenBank/DDBJ databases">
        <authorList>
            <person name="de Groot N.N."/>
        </authorList>
    </citation>
    <scope>NUCLEOTIDE SEQUENCE [LARGE SCALE GENOMIC DNA]</scope>
    <source>
        <strain evidence="2 3">CGMCC 1.9113</strain>
    </source>
</reference>
<gene>
    <name evidence="2" type="ORF">SAMN04488241_104246</name>
</gene>
<dbReference type="EMBL" id="FOXP01000004">
    <property type="protein sequence ID" value="SFP63912.1"/>
    <property type="molecule type" value="Genomic_DNA"/>
</dbReference>
<dbReference type="STRING" id="634430.SAMN04488241_104246"/>
<evidence type="ECO:0000256" key="1">
    <source>
        <dbReference type="SAM" id="Phobius"/>
    </source>
</evidence>
<dbReference type="AlphaFoldDB" id="A0A1I5RZI0"/>
<keyword evidence="1" id="KW-1133">Transmembrane helix</keyword>
<evidence type="ECO:0000313" key="3">
    <source>
        <dbReference type="Proteomes" id="UP000199586"/>
    </source>
</evidence>
<evidence type="ECO:0000313" key="2">
    <source>
        <dbReference type="EMBL" id="SFP63912.1"/>
    </source>
</evidence>